<organism evidence="1 2">
    <name type="scientific">Rhizobium bangladeshense</name>
    <dbReference type="NCBI Taxonomy" id="1138189"/>
    <lineage>
        <taxon>Bacteria</taxon>
        <taxon>Pseudomonadati</taxon>
        <taxon>Pseudomonadota</taxon>
        <taxon>Alphaproteobacteria</taxon>
        <taxon>Hyphomicrobiales</taxon>
        <taxon>Rhizobiaceae</taxon>
        <taxon>Rhizobium/Agrobacterium group</taxon>
        <taxon>Rhizobium</taxon>
    </lineage>
</organism>
<evidence type="ECO:0000313" key="1">
    <source>
        <dbReference type="EMBL" id="MBY3592942.1"/>
    </source>
</evidence>
<sequence length="62" mass="7057">MSASNRIQFRFEGLAGGGLLQSHRHTGGKGEWRRTRLLVLFVTTALADDLRSESTYLRTYEE</sequence>
<reference evidence="1 2" key="1">
    <citation type="submission" date="2020-06" db="EMBL/GenBank/DDBJ databases">
        <title>Global-level population genomics: horizontal gene transfer, symbiosis and evolution in Rhizobia.</title>
        <authorList>
            <person name="Gai Y."/>
        </authorList>
    </citation>
    <scope>NUCLEOTIDE SEQUENCE [LARGE SCALE GENOMIC DNA]</scope>
    <source>
        <strain evidence="1 2">PLR6_1b</strain>
    </source>
</reference>
<dbReference type="RefSeq" id="WP_207604147.1">
    <property type="nucleotide sequence ID" value="NZ_CP071616.1"/>
</dbReference>
<dbReference type="GeneID" id="90133198"/>
<evidence type="ECO:0000313" key="2">
    <source>
        <dbReference type="Proteomes" id="UP000720124"/>
    </source>
</evidence>
<keyword evidence="2" id="KW-1185">Reference proteome</keyword>
<dbReference type="EMBL" id="JABTXI010000010">
    <property type="protein sequence ID" value="MBY3592942.1"/>
    <property type="molecule type" value="Genomic_DNA"/>
</dbReference>
<gene>
    <name evidence="1" type="ORF">HJA87_24115</name>
</gene>
<proteinExistence type="predicted"/>
<name>A0ABS7LN82_9HYPH</name>
<comment type="caution">
    <text evidence="1">The sequence shown here is derived from an EMBL/GenBank/DDBJ whole genome shotgun (WGS) entry which is preliminary data.</text>
</comment>
<accession>A0ABS7LN82</accession>
<protein>
    <submittedName>
        <fullName evidence="1">Uncharacterized protein</fullName>
    </submittedName>
</protein>
<dbReference type="Proteomes" id="UP000720124">
    <property type="component" value="Unassembled WGS sequence"/>
</dbReference>